<gene>
    <name evidence="3" type="ORF">GKO32_29130</name>
</gene>
<evidence type="ECO:0000313" key="3">
    <source>
        <dbReference type="EMBL" id="MTD58012.1"/>
    </source>
</evidence>
<keyword evidence="4" id="KW-1185">Reference proteome</keyword>
<evidence type="ECO:0000256" key="2">
    <source>
        <dbReference type="ARBA" id="ARBA00023002"/>
    </source>
</evidence>
<reference evidence="3 4" key="1">
    <citation type="submission" date="2019-11" db="EMBL/GenBank/DDBJ databases">
        <title>Draft genome of Amycolatopsis RM579.</title>
        <authorList>
            <person name="Duangmal K."/>
            <person name="Mingma R."/>
        </authorList>
    </citation>
    <scope>NUCLEOTIDE SEQUENCE [LARGE SCALE GENOMIC DNA]</scope>
    <source>
        <strain evidence="3 4">RM579</strain>
    </source>
</reference>
<evidence type="ECO:0000256" key="1">
    <source>
        <dbReference type="ARBA" id="ARBA00006484"/>
    </source>
</evidence>
<dbReference type="InterPro" id="IPR002347">
    <property type="entry name" value="SDR_fam"/>
</dbReference>
<dbReference type="PANTHER" id="PTHR42760:SF40">
    <property type="entry name" value="3-OXOACYL-[ACYL-CARRIER-PROTEIN] REDUCTASE, CHLOROPLASTIC"/>
    <property type="match status" value="1"/>
</dbReference>
<organism evidence="3 4">
    <name type="scientific">Amycolatopsis pithecellobii</name>
    <dbReference type="NCBI Taxonomy" id="664692"/>
    <lineage>
        <taxon>Bacteria</taxon>
        <taxon>Bacillati</taxon>
        <taxon>Actinomycetota</taxon>
        <taxon>Actinomycetes</taxon>
        <taxon>Pseudonocardiales</taxon>
        <taxon>Pseudonocardiaceae</taxon>
        <taxon>Amycolatopsis</taxon>
    </lineage>
</organism>
<dbReference type="CDD" id="cd05233">
    <property type="entry name" value="SDR_c"/>
    <property type="match status" value="1"/>
</dbReference>
<protein>
    <submittedName>
        <fullName evidence="3">SDR family oxidoreductase</fullName>
    </submittedName>
</protein>
<dbReference type="PRINTS" id="PR00081">
    <property type="entry name" value="GDHRDH"/>
</dbReference>
<evidence type="ECO:0000313" key="4">
    <source>
        <dbReference type="Proteomes" id="UP000440096"/>
    </source>
</evidence>
<sequence>MSYNRLAGRVAIITGGGNGIGRAYATRMAAEGAHVVIAELDKNAGEAAAEEIRNSGRSAIAVHTDVADEASTLALAEACRAQFGRIDILVNNAAIFASVQMSRTYFDEIPIPEWDSMMAVNLRGTWLCCRAVVPVMKERGYGKIINISSGTAFRGPATRIHYVTTKAGILGYTKVLAREVGQFGICVNCIAPGNTASEEEPDPLTLELRTGAVSNRALKRVEVPEDLTGAAVFFASADSDFITGQTLVVDGGATMH</sequence>
<dbReference type="FunFam" id="3.40.50.720:FF:000084">
    <property type="entry name" value="Short-chain dehydrogenase reductase"/>
    <property type="match status" value="1"/>
</dbReference>
<dbReference type="EMBL" id="WMBA01000058">
    <property type="protein sequence ID" value="MTD58012.1"/>
    <property type="molecule type" value="Genomic_DNA"/>
</dbReference>
<dbReference type="GO" id="GO:0030497">
    <property type="term" value="P:fatty acid elongation"/>
    <property type="evidence" value="ECO:0007669"/>
    <property type="project" value="TreeGrafter"/>
</dbReference>
<dbReference type="Proteomes" id="UP000440096">
    <property type="component" value="Unassembled WGS sequence"/>
</dbReference>
<dbReference type="InterPro" id="IPR036291">
    <property type="entry name" value="NAD(P)-bd_dom_sf"/>
</dbReference>
<dbReference type="InterPro" id="IPR020904">
    <property type="entry name" value="Sc_DH/Rdtase_CS"/>
</dbReference>
<dbReference type="PRINTS" id="PR00080">
    <property type="entry name" value="SDRFAMILY"/>
</dbReference>
<dbReference type="PROSITE" id="PS00061">
    <property type="entry name" value="ADH_SHORT"/>
    <property type="match status" value="1"/>
</dbReference>
<keyword evidence="2" id="KW-0560">Oxidoreductase</keyword>
<dbReference type="SUPFAM" id="SSF51735">
    <property type="entry name" value="NAD(P)-binding Rossmann-fold domains"/>
    <property type="match status" value="1"/>
</dbReference>
<comment type="similarity">
    <text evidence="1">Belongs to the short-chain dehydrogenases/reductases (SDR) family.</text>
</comment>
<dbReference type="AlphaFoldDB" id="A0A6N7Z108"/>
<name>A0A6N7Z108_9PSEU</name>
<dbReference type="PANTHER" id="PTHR42760">
    <property type="entry name" value="SHORT-CHAIN DEHYDROGENASES/REDUCTASES FAMILY MEMBER"/>
    <property type="match status" value="1"/>
</dbReference>
<dbReference type="GO" id="GO:0016616">
    <property type="term" value="F:oxidoreductase activity, acting on the CH-OH group of donors, NAD or NADP as acceptor"/>
    <property type="evidence" value="ECO:0007669"/>
    <property type="project" value="TreeGrafter"/>
</dbReference>
<proteinExistence type="inferred from homology"/>
<accession>A0A6N7Z108</accession>
<dbReference type="Pfam" id="PF13561">
    <property type="entry name" value="adh_short_C2"/>
    <property type="match status" value="1"/>
</dbReference>
<dbReference type="Gene3D" id="3.40.50.720">
    <property type="entry name" value="NAD(P)-binding Rossmann-like Domain"/>
    <property type="match status" value="1"/>
</dbReference>
<comment type="caution">
    <text evidence="3">The sequence shown here is derived from an EMBL/GenBank/DDBJ whole genome shotgun (WGS) entry which is preliminary data.</text>
</comment>